<keyword evidence="3" id="KW-1185">Reference proteome</keyword>
<dbReference type="EMBL" id="MU006095">
    <property type="protein sequence ID" value="KAF2839311.1"/>
    <property type="molecule type" value="Genomic_DNA"/>
</dbReference>
<evidence type="ECO:0000313" key="2">
    <source>
        <dbReference type="EMBL" id="KAF2839311.1"/>
    </source>
</evidence>
<organism evidence="2 3">
    <name type="scientific">Patellaria atrata CBS 101060</name>
    <dbReference type="NCBI Taxonomy" id="1346257"/>
    <lineage>
        <taxon>Eukaryota</taxon>
        <taxon>Fungi</taxon>
        <taxon>Dikarya</taxon>
        <taxon>Ascomycota</taxon>
        <taxon>Pezizomycotina</taxon>
        <taxon>Dothideomycetes</taxon>
        <taxon>Dothideomycetes incertae sedis</taxon>
        <taxon>Patellariales</taxon>
        <taxon>Patellariaceae</taxon>
        <taxon>Patellaria</taxon>
    </lineage>
</organism>
<feature type="compositionally biased region" description="Basic and acidic residues" evidence="1">
    <location>
        <begin position="154"/>
        <end position="177"/>
    </location>
</feature>
<sequence>MDPAERAVLDAFASYIAPSPQPNPQAQAPPNKQRPHPSNPSFEYPKRRGPKPKPLSERVYKAPKPRRQHRTTFSKKTKMEVLMWLTHHKVSAFKYDGYARPEIPIIRPPTHQEAANHFKIDRSTVSRWWRTKDQILHQKGGTRRNTKKKSTTQKVKDKNKGKETDQDKDGGKNGDKDDDKDDDQEDNMSEDGDNTTESP</sequence>
<dbReference type="Proteomes" id="UP000799429">
    <property type="component" value="Unassembled WGS sequence"/>
</dbReference>
<feature type="compositionally biased region" description="Basic residues" evidence="1">
    <location>
        <begin position="140"/>
        <end position="151"/>
    </location>
</feature>
<name>A0A9P4SAW3_9PEZI</name>
<accession>A0A9P4SAW3</accession>
<evidence type="ECO:0000313" key="3">
    <source>
        <dbReference type="Proteomes" id="UP000799429"/>
    </source>
</evidence>
<dbReference type="AlphaFoldDB" id="A0A9P4SAW3"/>
<dbReference type="OrthoDB" id="5422061at2759"/>
<evidence type="ECO:0000256" key="1">
    <source>
        <dbReference type="SAM" id="MobiDB-lite"/>
    </source>
</evidence>
<feature type="compositionally biased region" description="Basic residues" evidence="1">
    <location>
        <begin position="61"/>
        <end position="76"/>
    </location>
</feature>
<reference evidence="2" key="1">
    <citation type="journal article" date="2020" name="Stud. Mycol.">
        <title>101 Dothideomycetes genomes: a test case for predicting lifestyles and emergence of pathogens.</title>
        <authorList>
            <person name="Haridas S."/>
            <person name="Albert R."/>
            <person name="Binder M."/>
            <person name="Bloem J."/>
            <person name="Labutti K."/>
            <person name="Salamov A."/>
            <person name="Andreopoulos B."/>
            <person name="Baker S."/>
            <person name="Barry K."/>
            <person name="Bills G."/>
            <person name="Bluhm B."/>
            <person name="Cannon C."/>
            <person name="Castanera R."/>
            <person name="Culley D."/>
            <person name="Daum C."/>
            <person name="Ezra D."/>
            <person name="Gonzalez J."/>
            <person name="Henrissat B."/>
            <person name="Kuo A."/>
            <person name="Liang C."/>
            <person name="Lipzen A."/>
            <person name="Lutzoni F."/>
            <person name="Magnuson J."/>
            <person name="Mondo S."/>
            <person name="Nolan M."/>
            <person name="Ohm R."/>
            <person name="Pangilinan J."/>
            <person name="Park H.-J."/>
            <person name="Ramirez L."/>
            <person name="Alfaro M."/>
            <person name="Sun H."/>
            <person name="Tritt A."/>
            <person name="Yoshinaga Y."/>
            <person name="Zwiers L.-H."/>
            <person name="Turgeon B."/>
            <person name="Goodwin S."/>
            <person name="Spatafora J."/>
            <person name="Crous P."/>
            <person name="Grigoriev I."/>
        </authorList>
    </citation>
    <scope>NUCLEOTIDE SEQUENCE</scope>
    <source>
        <strain evidence="2">CBS 101060</strain>
    </source>
</reference>
<comment type="caution">
    <text evidence="2">The sequence shown here is derived from an EMBL/GenBank/DDBJ whole genome shotgun (WGS) entry which is preliminary data.</text>
</comment>
<dbReference type="Gene3D" id="1.10.10.60">
    <property type="entry name" value="Homeodomain-like"/>
    <property type="match status" value="1"/>
</dbReference>
<feature type="compositionally biased region" description="Acidic residues" evidence="1">
    <location>
        <begin position="178"/>
        <end position="199"/>
    </location>
</feature>
<proteinExistence type="predicted"/>
<feature type="region of interest" description="Disordered" evidence="1">
    <location>
        <begin position="133"/>
        <end position="199"/>
    </location>
</feature>
<feature type="region of interest" description="Disordered" evidence="1">
    <location>
        <begin position="10"/>
        <end position="76"/>
    </location>
</feature>
<gene>
    <name evidence="2" type="ORF">M501DRAFT_1016390</name>
</gene>
<protein>
    <submittedName>
        <fullName evidence="2">Uncharacterized protein</fullName>
    </submittedName>
</protein>